<dbReference type="InterPro" id="IPR013056">
    <property type="entry name" value="Phage_lambda_CIII"/>
</dbReference>
<protein>
    <submittedName>
        <fullName evidence="1">Protease FtsH-inhibitory lysogeny factor CIII</fullName>
    </submittedName>
</protein>
<reference evidence="1 2" key="1">
    <citation type="submission" date="2019-07" db="EMBL/GenBank/DDBJ databases">
        <title>Serratia strains were isolated from fresh produce.</title>
        <authorList>
            <person name="Cho G.-S."/>
            <person name="Stein M."/>
            <person name="Lee W."/>
            <person name="Suh S.H."/>
            <person name="Franz C.M.A.P."/>
        </authorList>
    </citation>
    <scope>NUCLEOTIDE SEQUENCE [LARGE SCALE GENOMIC DNA]</scope>
    <source>
        <strain evidence="1 2">S17</strain>
    </source>
</reference>
<dbReference type="GeneID" id="41061100"/>
<accession>A0A9X9BZ19</accession>
<dbReference type="AlphaFoldDB" id="A0A9X9BZ19"/>
<evidence type="ECO:0000313" key="2">
    <source>
        <dbReference type="Proteomes" id="UP000321307"/>
    </source>
</evidence>
<dbReference type="EMBL" id="VOUP01000024">
    <property type="protein sequence ID" value="TXE24492.1"/>
    <property type="molecule type" value="Genomic_DNA"/>
</dbReference>
<dbReference type="GO" id="GO:0006508">
    <property type="term" value="P:proteolysis"/>
    <property type="evidence" value="ECO:0007669"/>
    <property type="project" value="UniProtKB-KW"/>
</dbReference>
<comment type="caution">
    <text evidence="1">The sequence shown here is derived from an EMBL/GenBank/DDBJ whole genome shotgun (WGS) entry which is preliminary data.</text>
</comment>
<dbReference type="RefSeq" id="WP_020827381.1">
    <property type="nucleotide sequence ID" value="NZ_JADTWR010000001.1"/>
</dbReference>
<proteinExistence type="predicted"/>
<dbReference type="Pfam" id="PF02061">
    <property type="entry name" value="Lambda_CIII"/>
    <property type="match status" value="1"/>
</dbReference>
<keyword evidence="1" id="KW-0645">Protease</keyword>
<organism evidence="1 2">
    <name type="scientific">Serratia ureilytica</name>
    <dbReference type="NCBI Taxonomy" id="300181"/>
    <lineage>
        <taxon>Bacteria</taxon>
        <taxon>Pseudomonadati</taxon>
        <taxon>Pseudomonadota</taxon>
        <taxon>Gammaproteobacteria</taxon>
        <taxon>Enterobacterales</taxon>
        <taxon>Yersiniaceae</taxon>
        <taxon>Serratia</taxon>
    </lineage>
</organism>
<dbReference type="GO" id="GO:0008233">
    <property type="term" value="F:peptidase activity"/>
    <property type="evidence" value="ECO:0007669"/>
    <property type="project" value="UniProtKB-KW"/>
</dbReference>
<dbReference type="Proteomes" id="UP000321307">
    <property type="component" value="Unassembled WGS sequence"/>
</dbReference>
<name>A0A9X9BZ19_9GAMM</name>
<sequence length="44" mass="5050">MQQLAYAGCPLMGAQSETLLEIITRRMRCIGRWLKDTLNQRGEP</sequence>
<gene>
    <name evidence="1" type="ORF">FOT63_23765</name>
</gene>
<keyword evidence="1" id="KW-0378">Hydrolase</keyword>
<evidence type="ECO:0000313" key="1">
    <source>
        <dbReference type="EMBL" id="TXE24492.1"/>
    </source>
</evidence>